<sequence length="127" mass="13586">MNPLFAPSLLFYYGVFLILCGIVSVVLIGLKAKTALASGGISGVIAITIGHFIAQGSVIAQIAGILVCLALFIVFCWRSAKTLFKVFELIQERDPDLKGKGIAFLIISLMAVVTVVVLLLQLTYITV</sequence>
<dbReference type="EMBL" id="JAHESF010000053">
    <property type="protein sequence ID" value="MBT1700983.1"/>
    <property type="molecule type" value="Genomic_DNA"/>
</dbReference>
<keyword evidence="1" id="KW-0812">Transmembrane</keyword>
<evidence type="ECO:0000256" key="1">
    <source>
        <dbReference type="SAM" id="Phobius"/>
    </source>
</evidence>
<keyword evidence="1" id="KW-0472">Membrane</keyword>
<accession>A0AAP2DR57</accession>
<organism evidence="2 3">
    <name type="scientific">Chryseosolibacter histidini</name>
    <dbReference type="NCBI Taxonomy" id="2782349"/>
    <lineage>
        <taxon>Bacteria</taxon>
        <taxon>Pseudomonadati</taxon>
        <taxon>Bacteroidota</taxon>
        <taxon>Cytophagia</taxon>
        <taxon>Cytophagales</taxon>
        <taxon>Chryseotaleaceae</taxon>
        <taxon>Chryseosolibacter</taxon>
    </lineage>
</organism>
<feature type="transmembrane region" description="Helical" evidence="1">
    <location>
        <begin position="35"/>
        <end position="53"/>
    </location>
</feature>
<keyword evidence="3" id="KW-1185">Reference proteome</keyword>
<dbReference type="AlphaFoldDB" id="A0AAP2DR57"/>
<reference evidence="2 3" key="1">
    <citation type="submission" date="2021-05" db="EMBL/GenBank/DDBJ databases">
        <title>A Polyphasic approach of four new species of the genus Ohtaekwangia: Ohtaekwangia histidinii sp. nov., Ohtaekwangia cretensis sp. nov., Ohtaekwangia indiensis sp. nov., Ohtaekwangia reichenbachii sp. nov. from diverse environment.</title>
        <authorList>
            <person name="Octaviana S."/>
        </authorList>
    </citation>
    <scope>NUCLEOTIDE SEQUENCE [LARGE SCALE GENOMIC DNA]</scope>
    <source>
        <strain evidence="2 3">PWU4</strain>
    </source>
</reference>
<evidence type="ECO:0000313" key="2">
    <source>
        <dbReference type="EMBL" id="MBT1700983.1"/>
    </source>
</evidence>
<protein>
    <submittedName>
        <fullName evidence="2">Uncharacterized protein</fullName>
    </submittedName>
</protein>
<comment type="caution">
    <text evidence="2">The sequence shown here is derived from an EMBL/GenBank/DDBJ whole genome shotgun (WGS) entry which is preliminary data.</text>
</comment>
<proteinExistence type="predicted"/>
<feature type="transmembrane region" description="Helical" evidence="1">
    <location>
        <begin position="101"/>
        <end position="125"/>
    </location>
</feature>
<dbReference type="Proteomes" id="UP001319200">
    <property type="component" value="Unassembled WGS sequence"/>
</dbReference>
<evidence type="ECO:0000313" key="3">
    <source>
        <dbReference type="Proteomes" id="UP001319200"/>
    </source>
</evidence>
<feature type="transmembrane region" description="Helical" evidence="1">
    <location>
        <begin position="59"/>
        <end position="80"/>
    </location>
</feature>
<keyword evidence="1" id="KW-1133">Transmembrane helix</keyword>
<feature type="transmembrane region" description="Helical" evidence="1">
    <location>
        <begin position="6"/>
        <end position="28"/>
    </location>
</feature>
<name>A0AAP2DR57_9BACT</name>
<gene>
    <name evidence="2" type="ORF">KK083_29085</name>
</gene>